<organism evidence="13 14">
    <name type="scientific">Melanomma pulvis-pyrius CBS 109.77</name>
    <dbReference type="NCBI Taxonomy" id="1314802"/>
    <lineage>
        <taxon>Eukaryota</taxon>
        <taxon>Fungi</taxon>
        <taxon>Dikarya</taxon>
        <taxon>Ascomycota</taxon>
        <taxon>Pezizomycotina</taxon>
        <taxon>Dothideomycetes</taxon>
        <taxon>Pleosporomycetidae</taxon>
        <taxon>Pleosporales</taxon>
        <taxon>Melanommataceae</taxon>
        <taxon>Melanomma</taxon>
    </lineage>
</organism>
<keyword evidence="11" id="KW-0472">Membrane</keyword>
<dbReference type="Pfam" id="PF05730">
    <property type="entry name" value="CFEM"/>
    <property type="match status" value="1"/>
</dbReference>
<feature type="disulfide bond" evidence="9">
    <location>
        <begin position="19"/>
        <end position="52"/>
    </location>
</feature>
<dbReference type="EMBL" id="MU001841">
    <property type="protein sequence ID" value="KAF2796039.1"/>
    <property type="molecule type" value="Genomic_DNA"/>
</dbReference>
<evidence type="ECO:0000256" key="8">
    <source>
        <dbReference type="ARBA" id="ARBA00023288"/>
    </source>
</evidence>
<evidence type="ECO:0000256" key="10">
    <source>
        <dbReference type="SAM" id="MobiDB-lite"/>
    </source>
</evidence>
<keyword evidence="9" id="KW-0408">Iron</keyword>
<evidence type="ECO:0000256" key="11">
    <source>
        <dbReference type="SAM" id="Phobius"/>
    </source>
</evidence>
<accession>A0A6A6XHW1</accession>
<evidence type="ECO:0000256" key="3">
    <source>
        <dbReference type="ARBA" id="ARBA00010031"/>
    </source>
</evidence>
<dbReference type="GO" id="GO:0005576">
    <property type="term" value="C:extracellular region"/>
    <property type="evidence" value="ECO:0007669"/>
    <property type="project" value="UniProtKB-SubCell"/>
</dbReference>
<name>A0A6A6XHW1_9PLEO</name>
<dbReference type="GO" id="GO:0098552">
    <property type="term" value="C:side of membrane"/>
    <property type="evidence" value="ECO:0007669"/>
    <property type="project" value="UniProtKB-KW"/>
</dbReference>
<evidence type="ECO:0000313" key="14">
    <source>
        <dbReference type="Proteomes" id="UP000799757"/>
    </source>
</evidence>
<comment type="similarity">
    <text evidence="3">Belongs to the RBT5 family.</text>
</comment>
<reference evidence="13" key="1">
    <citation type="journal article" date="2020" name="Stud. Mycol.">
        <title>101 Dothideomycetes genomes: a test case for predicting lifestyles and emergence of pathogens.</title>
        <authorList>
            <person name="Haridas S."/>
            <person name="Albert R."/>
            <person name="Binder M."/>
            <person name="Bloem J."/>
            <person name="Labutti K."/>
            <person name="Salamov A."/>
            <person name="Andreopoulos B."/>
            <person name="Baker S."/>
            <person name="Barry K."/>
            <person name="Bills G."/>
            <person name="Bluhm B."/>
            <person name="Cannon C."/>
            <person name="Castanera R."/>
            <person name="Culley D."/>
            <person name="Daum C."/>
            <person name="Ezra D."/>
            <person name="Gonzalez J."/>
            <person name="Henrissat B."/>
            <person name="Kuo A."/>
            <person name="Liang C."/>
            <person name="Lipzen A."/>
            <person name="Lutzoni F."/>
            <person name="Magnuson J."/>
            <person name="Mondo S."/>
            <person name="Nolan M."/>
            <person name="Ohm R."/>
            <person name="Pangilinan J."/>
            <person name="Park H.-J."/>
            <person name="Ramirez L."/>
            <person name="Alfaro M."/>
            <person name="Sun H."/>
            <person name="Tritt A."/>
            <person name="Yoshinaga Y."/>
            <person name="Zwiers L.-H."/>
            <person name="Turgeon B."/>
            <person name="Goodwin S."/>
            <person name="Spatafora J."/>
            <person name="Crous P."/>
            <person name="Grigoriev I."/>
        </authorList>
    </citation>
    <scope>NUCLEOTIDE SEQUENCE</scope>
    <source>
        <strain evidence="13">CBS 109.77</strain>
    </source>
</reference>
<keyword evidence="9" id="KW-0349">Heme</keyword>
<dbReference type="OrthoDB" id="1193027at2759"/>
<feature type="binding site" description="axial binding residue" evidence="9">
    <location>
        <position position="14"/>
    </location>
    <ligand>
        <name>heme</name>
        <dbReference type="ChEBI" id="CHEBI:30413"/>
    </ligand>
    <ligandPart>
        <name>Fe</name>
        <dbReference type="ChEBI" id="CHEBI:18248"/>
    </ligandPart>
</feature>
<evidence type="ECO:0000256" key="1">
    <source>
        <dbReference type="ARBA" id="ARBA00004589"/>
    </source>
</evidence>
<keyword evidence="7 9" id="KW-1015">Disulfide bond</keyword>
<feature type="region of interest" description="Disordered" evidence="10">
    <location>
        <begin position="95"/>
        <end position="118"/>
    </location>
</feature>
<keyword evidence="11" id="KW-0812">Transmembrane</keyword>
<evidence type="ECO:0000256" key="7">
    <source>
        <dbReference type="ARBA" id="ARBA00023157"/>
    </source>
</evidence>
<keyword evidence="9" id="KW-0479">Metal-binding</keyword>
<evidence type="ECO:0000256" key="9">
    <source>
        <dbReference type="PROSITE-ProRule" id="PRU01356"/>
    </source>
</evidence>
<keyword evidence="14" id="KW-1185">Reference proteome</keyword>
<dbReference type="GO" id="GO:0046872">
    <property type="term" value="F:metal ion binding"/>
    <property type="evidence" value="ECO:0007669"/>
    <property type="project" value="UniProtKB-UniRule"/>
</dbReference>
<comment type="subcellular location">
    <subcellularLocation>
        <location evidence="1">Membrane</location>
        <topology evidence="1">Lipid-anchor</topology>
        <topology evidence="1">GPI-anchor</topology>
    </subcellularLocation>
    <subcellularLocation>
        <location evidence="2">Secreted</location>
    </subcellularLocation>
</comment>
<keyword evidence="4" id="KW-0964">Secreted</keyword>
<keyword evidence="8" id="KW-0449">Lipoprotein</keyword>
<evidence type="ECO:0000313" key="13">
    <source>
        <dbReference type="EMBL" id="KAF2796039.1"/>
    </source>
</evidence>
<feature type="domain" description="CFEM" evidence="12">
    <location>
        <begin position="1"/>
        <end position="79"/>
    </location>
</feature>
<gene>
    <name evidence="13" type="ORF">K505DRAFT_373497</name>
</gene>
<keyword evidence="6" id="KW-0732">Signal</keyword>
<feature type="disulfide bond" evidence="9">
    <location>
        <begin position="10"/>
        <end position="17"/>
    </location>
</feature>
<dbReference type="Proteomes" id="UP000799757">
    <property type="component" value="Unassembled WGS sequence"/>
</dbReference>
<evidence type="ECO:0000256" key="5">
    <source>
        <dbReference type="ARBA" id="ARBA00022622"/>
    </source>
</evidence>
<evidence type="ECO:0000259" key="12">
    <source>
        <dbReference type="PROSITE" id="PS52012"/>
    </source>
</evidence>
<evidence type="ECO:0000256" key="4">
    <source>
        <dbReference type="ARBA" id="ARBA00022525"/>
    </source>
</evidence>
<evidence type="ECO:0000256" key="2">
    <source>
        <dbReference type="ARBA" id="ARBA00004613"/>
    </source>
</evidence>
<keyword evidence="5" id="KW-0336">GPI-anchor</keyword>
<keyword evidence="5" id="KW-0325">Glycoprotein</keyword>
<proteinExistence type="inferred from homology"/>
<protein>
    <recommendedName>
        <fullName evidence="12">CFEM domain-containing protein</fullName>
    </recommendedName>
</protein>
<sequence>MLAKATQYGCSSYDTTCLCQNDDYIKAEGDCMKTSCTSTDYQTLIAWGKQYCAVARAALSSTSTLTTSMAGASGVTTSAAASIPTDSTGLATQTVANTSPSSVSTSLPGAVSSKKSGGLSSSAKIGLAAGIPCGLIAIAAGIGLYLLGRRKARRQEAPPAPPPAAVVEPPVHKVPMVYHAPAGVEINGTEVPRHGHEMETMSNRYELPEKTGPQFGY</sequence>
<keyword evidence="11" id="KW-1133">Transmembrane helix</keyword>
<feature type="compositionally biased region" description="Polar residues" evidence="10">
    <location>
        <begin position="95"/>
        <end position="107"/>
    </location>
</feature>
<dbReference type="PROSITE" id="PS52012">
    <property type="entry name" value="CFEM"/>
    <property type="match status" value="1"/>
</dbReference>
<comment type="caution">
    <text evidence="9">Lacks conserved residue(s) required for the propagation of feature annotation.</text>
</comment>
<feature type="transmembrane region" description="Helical" evidence="11">
    <location>
        <begin position="125"/>
        <end position="147"/>
    </location>
</feature>
<evidence type="ECO:0000256" key="6">
    <source>
        <dbReference type="ARBA" id="ARBA00022729"/>
    </source>
</evidence>
<dbReference type="AlphaFoldDB" id="A0A6A6XHW1"/>
<dbReference type="InterPro" id="IPR008427">
    <property type="entry name" value="Extracellular_membr_CFEM_dom"/>
</dbReference>